<dbReference type="InterPro" id="IPR008217">
    <property type="entry name" value="Ccc1_fam"/>
</dbReference>
<dbReference type="GO" id="GO:0030026">
    <property type="term" value="P:intracellular manganese ion homeostasis"/>
    <property type="evidence" value="ECO:0007669"/>
    <property type="project" value="InterPro"/>
</dbReference>
<feature type="transmembrane region" description="Helical" evidence="5">
    <location>
        <begin position="46"/>
        <end position="66"/>
    </location>
</feature>
<evidence type="ECO:0000256" key="3">
    <source>
        <dbReference type="ARBA" id="ARBA00022989"/>
    </source>
</evidence>
<dbReference type="AlphaFoldDB" id="A0A191ZFP4"/>
<evidence type="ECO:0000256" key="4">
    <source>
        <dbReference type="ARBA" id="ARBA00023136"/>
    </source>
</evidence>
<evidence type="ECO:0000256" key="2">
    <source>
        <dbReference type="ARBA" id="ARBA00022692"/>
    </source>
</evidence>
<reference evidence="6 7" key="1">
    <citation type="submission" date="2016-06" db="EMBL/GenBank/DDBJ databases">
        <title>Insight into the functional genes involving in sulfur oxidation in Pearl River water.</title>
        <authorList>
            <person name="Luo J."/>
            <person name="Tan X."/>
            <person name="Lin W."/>
        </authorList>
    </citation>
    <scope>NUCLEOTIDE SEQUENCE [LARGE SCALE GENOMIC DNA]</scope>
    <source>
        <strain evidence="6 7">LS2</strain>
    </source>
</reference>
<gene>
    <name evidence="6" type="ORF">A9404_04305</name>
</gene>
<accession>A0A191ZFP4</accession>
<dbReference type="RefSeq" id="WP_066099011.1">
    <property type="nucleotide sequence ID" value="NZ_CP016027.1"/>
</dbReference>
<organism evidence="6 7">
    <name type="scientific">Halothiobacillus diazotrophicus</name>
    <dbReference type="NCBI Taxonomy" id="1860122"/>
    <lineage>
        <taxon>Bacteria</taxon>
        <taxon>Pseudomonadati</taxon>
        <taxon>Pseudomonadota</taxon>
        <taxon>Gammaproteobacteria</taxon>
        <taxon>Chromatiales</taxon>
        <taxon>Halothiobacillaceae</taxon>
        <taxon>Halothiobacillus</taxon>
    </lineage>
</organism>
<name>A0A191ZFP4_9GAMM</name>
<protein>
    <recommendedName>
        <fullName evidence="8">VIT family protein</fullName>
    </recommendedName>
</protein>
<evidence type="ECO:0000256" key="5">
    <source>
        <dbReference type="SAM" id="Phobius"/>
    </source>
</evidence>
<dbReference type="EMBL" id="CP016027">
    <property type="protein sequence ID" value="ANJ66701.1"/>
    <property type="molecule type" value="Genomic_DNA"/>
</dbReference>
<evidence type="ECO:0000313" key="7">
    <source>
        <dbReference type="Proteomes" id="UP000078596"/>
    </source>
</evidence>
<dbReference type="PANTHER" id="PTHR31851">
    <property type="entry name" value="FE(2+)/MN(2+) TRANSPORTER PCL1"/>
    <property type="match status" value="1"/>
</dbReference>
<feature type="transmembrane region" description="Helical" evidence="5">
    <location>
        <begin position="20"/>
        <end position="40"/>
    </location>
</feature>
<proteinExistence type="predicted"/>
<dbReference type="OrthoDB" id="9789677at2"/>
<dbReference type="Pfam" id="PF01988">
    <property type="entry name" value="VIT1"/>
    <property type="match status" value="1"/>
</dbReference>
<dbReference type="Proteomes" id="UP000078596">
    <property type="component" value="Chromosome"/>
</dbReference>
<dbReference type="GO" id="GO:0005384">
    <property type="term" value="F:manganese ion transmembrane transporter activity"/>
    <property type="evidence" value="ECO:0007669"/>
    <property type="project" value="InterPro"/>
</dbReference>
<dbReference type="GO" id="GO:0012505">
    <property type="term" value="C:endomembrane system"/>
    <property type="evidence" value="ECO:0007669"/>
    <property type="project" value="UniProtKB-SubCell"/>
</dbReference>
<sequence length="234" mass="24117">MTEAAKKEHHRSGRSGWLRAAVLGANDGLVSVGSLVLGVASSQASHGGILIAGVSAWIAGALSMAAGEYVSVSSQADVEAADLAMEKKELVKHPESERKELAEIYERRGLDPELASKVATQLMRHDALGAHARDEIGITTTLSAKPIQAAFSSALSFTLGVAPPLVMIWLLPHTYLVAGVFIVSLICLAVLGALGAWTGGADIRKGTLRVTFWGTVAMILTAAVGAVLGAAGVG</sequence>
<dbReference type="STRING" id="1860122.A9404_04305"/>
<feature type="transmembrane region" description="Helical" evidence="5">
    <location>
        <begin position="149"/>
        <end position="170"/>
    </location>
</feature>
<dbReference type="KEGG" id="haz:A9404_04305"/>
<evidence type="ECO:0000256" key="1">
    <source>
        <dbReference type="ARBA" id="ARBA00004127"/>
    </source>
</evidence>
<dbReference type="CDD" id="cd02432">
    <property type="entry name" value="Nodulin-21_like_1"/>
    <property type="match status" value="1"/>
</dbReference>
<evidence type="ECO:0008006" key="8">
    <source>
        <dbReference type="Google" id="ProtNLM"/>
    </source>
</evidence>
<comment type="subcellular location">
    <subcellularLocation>
        <location evidence="1">Endomembrane system</location>
        <topology evidence="1">Multi-pass membrane protein</topology>
    </subcellularLocation>
</comment>
<feature type="transmembrane region" description="Helical" evidence="5">
    <location>
        <begin position="210"/>
        <end position="233"/>
    </location>
</feature>
<feature type="transmembrane region" description="Helical" evidence="5">
    <location>
        <begin position="176"/>
        <end position="198"/>
    </location>
</feature>
<keyword evidence="3 5" id="KW-1133">Transmembrane helix</keyword>
<keyword evidence="2 5" id="KW-0812">Transmembrane</keyword>
<evidence type="ECO:0000313" key="6">
    <source>
        <dbReference type="EMBL" id="ANJ66701.1"/>
    </source>
</evidence>
<keyword evidence="4 5" id="KW-0472">Membrane</keyword>
<keyword evidence="7" id="KW-1185">Reference proteome</keyword>